<keyword evidence="7" id="KW-0418">Kinase</keyword>
<dbReference type="InterPro" id="IPR042240">
    <property type="entry name" value="CHASE_sf"/>
</dbReference>
<dbReference type="InterPro" id="IPR000014">
    <property type="entry name" value="PAS"/>
</dbReference>
<dbReference type="InterPro" id="IPR036890">
    <property type="entry name" value="HATPase_C_sf"/>
</dbReference>
<comment type="caution">
    <text evidence="15">The sequence shown here is derived from an EMBL/GenBank/DDBJ whole genome shotgun (WGS) entry which is preliminary data.</text>
</comment>
<dbReference type="PANTHER" id="PTHR43304">
    <property type="entry name" value="PHYTOCHROME-LIKE PROTEIN CPH1"/>
    <property type="match status" value="1"/>
</dbReference>
<reference evidence="15 16" key="1">
    <citation type="submission" date="2023-07" db="EMBL/GenBank/DDBJ databases">
        <title>Genomic Encyclopedia of Type Strains, Phase IV (KMG-IV): sequencing the most valuable type-strain genomes for metagenomic binning, comparative biology and taxonomic classification.</title>
        <authorList>
            <person name="Goeker M."/>
        </authorList>
    </citation>
    <scope>NUCLEOTIDE SEQUENCE [LARGE SCALE GENOMIC DNA]</scope>
    <source>
        <strain evidence="15 16">DSM 102814</strain>
    </source>
</reference>
<dbReference type="SMART" id="SM00387">
    <property type="entry name" value="HATPase_c"/>
    <property type="match status" value="1"/>
</dbReference>
<feature type="domain" description="PAC" evidence="13">
    <location>
        <begin position="394"/>
        <end position="446"/>
    </location>
</feature>
<dbReference type="InterPro" id="IPR006189">
    <property type="entry name" value="CHASE_dom"/>
</dbReference>
<feature type="domain" description="PAS" evidence="12">
    <location>
        <begin position="345"/>
        <end position="391"/>
    </location>
</feature>
<dbReference type="InterPro" id="IPR004358">
    <property type="entry name" value="Sig_transdc_His_kin-like_C"/>
</dbReference>
<dbReference type="SMART" id="SM00086">
    <property type="entry name" value="PAC"/>
    <property type="match status" value="2"/>
</dbReference>
<keyword evidence="9 10" id="KW-0472">Membrane</keyword>
<dbReference type="PROSITE" id="PS50113">
    <property type="entry name" value="PAC"/>
    <property type="match status" value="2"/>
</dbReference>
<dbReference type="InterPro" id="IPR013655">
    <property type="entry name" value="PAS_fold_3"/>
</dbReference>
<evidence type="ECO:0000256" key="5">
    <source>
        <dbReference type="ARBA" id="ARBA00022679"/>
    </source>
</evidence>
<evidence type="ECO:0000259" key="13">
    <source>
        <dbReference type="PROSITE" id="PS50113"/>
    </source>
</evidence>
<dbReference type="Pfam" id="PF08447">
    <property type="entry name" value="PAS_3"/>
    <property type="match status" value="1"/>
</dbReference>
<dbReference type="Gene3D" id="3.30.450.20">
    <property type="entry name" value="PAS domain"/>
    <property type="match status" value="2"/>
</dbReference>
<evidence type="ECO:0000256" key="8">
    <source>
        <dbReference type="ARBA" id="ARBA00022989"/>
    </source>
</evidence>
<dbReference type="PROSITE" id="PS50839">
    <property type="entry name" value="CHASE"/>
    <property type="match status" value="1"/>
</dbReference>
<dbReference type="SUPFAM" id="SSF55785">
    <property type="entry name" value="PYP-like sensor domain (PAS domain)"/>
    <property type="match status" value="2"/>
</dbReference>
<protein>
    <recommendedName>
        <fullName evidence="3">histidine kinase</fullName>
        <ecNumber evidence="3">2.7.13.3</ecNumber>
    </recommendedName>
</protein>
<dbReference type="Gene3D" id="1.10.287.130">
    <property type="match status" value="1"/>
</dbReference>
<proteinExistence type="predicted"/>
<keyword evidence="4" id="KW-0597">Phosphoprotein</keyword>
<dbReference type="NCBIfam" id="TIGR00229">
    <property type="entry name" value="sensory_box"/>
    <property type="match status" value="2"/>
</dbReference>
<accession>A0ABU1K3C8</accession>
<dbReference type="InterPro" id="IPR001610">
    <property type="entry name" value="PAC"/>
</dbReference>
<evidence type="ECO:0000259" key="11">
    <source>
        <dbReference type="PROSITE" id="PS50109"/>
    </source>
</evidence>
<dbReference type="PROSITE" id="PS50112">
    <property type="entry name" value="PAS"/>
    <property type="match status" value="1"/>
</dbReference>
<dbReference type="Pfam" id="PF13426">
    <property type="entry name" value="PAS_9"/>
    <property type="match status" value="1"/>
</dbReference>
<evidence type="ECO:0000259" key="14">
    <source>
        <dbReference type="PROSITE" id="PS50839"/>
    </source>
</evidence>
<feature type="transmembrane region" description="Helical" evidence="10">
    <location>
        <begin position="160"/>
        <end position="183"/>
    </location>
</feature>
<dbReference type="InterPro" id="IPR035965">
    <property type="entry name" value="PAS-like_dom_sf"/>
</dbReference>
<feature type="domain" description="PAC" evidence="13">
    <location>
        <begin position="269"/>
        <end position="319"/>
    </location>
</feature>
<dbReference type="Pfam" id="PF03924">
    <property type="entry name" value="CHASE"/>
    <property type="match status" value="1"/>
</dbReference>
<evidence type="ECO:0000313" key="16">
    <source>
        <dbReference type="Proteomes" id="UP001257659"/>
    </source>
</evidence>
<name>A0ABU1K3C8_9FLAO</name>
<evidence type="ECO:0000259" key="12">
    <source>
        <dbReference type="PROSITE" id="PS50112"/>
    </source>
</evidence>
<dbReference type="EMBL" id="JAVDQA010000001">
    <property type="protein sequence ID" value="MDR6299517.1"/>
    <property type="molecule type" value="Genomic_DNA"/>
</dbReference>
<dbReference type="SMART" id="SM01079">
    <property type="entry name" value="CHASE"/>
    <property type="match status" value="1"/>
</dbReference>
<dbReference type="SMART" id="SM00091">
    <property type="entry name" value="PAS"/>
    <property type="match status" value="2"/>
</dbReference>
<evidence type="ECO:0000256" key="9">
    <source>
        <dbReference type="ARBA" id="ARBA00023136"/>
    </source>
</evidence>
<keyword evidence="8 10" id="KW-1133">Transmembrane helix</keyword>
<dbReference type="PRINTS" id="PR00344">
    <property type="entry name" value="BCTRLSENSOR"/>
</dbReference>
<keyword evidence="5" id="KW-0808">Transferase</keyword>
<evidence type="ECO:0000256" key="3">
    <source>
        <dbReference type="ARBA" id="ARBA00012438"/>
    </source>
</evidence>
<comment type="catalytic activity">
    <reaction evidence="1">
        <text>ATP + protein L-histidine = ADP + protein N-phospho-L-histidine.</text>
        <dbReference type="EC" id="2.7.13.3"/>
    </reaction>
</comment>
<keyword evidence="16" id="KW-1185">Reference proteome</keyword>
<feature type="domain" description="Histidine kinase" evidence="11">
    <location>
        <begin position="464"/>
        <end position="674"/>
    </location>
</feature>
<evidence type="ECO:0000256" key="10">
    <source>
        <dbReference type="SAM" id="Phobius"/>
    </source>
</evidence>
<evidence type="ECO:0000256" key="1">
    <source>
        <dbReference type="ARBA" id="ARBA00000085"/>
    </source>
</evidence>
<organism evidence="15 16">
    <name type="scientific">Mesonia maritima</name>
    <dbReference type="NCBI Taxonomy" id="1793873"/>
    <lineage>
        <taxon>Bacteria</taxon>
        <taxon>Pseudomonadati</taxon>
        <taxon>Bacteroidota</taxon>
        <taxon>Flavobacteriia</taxon>
        <taxon>Flavobacteriales</taxon>
        <taxon>Flavobacteriaceae</taxon>
        <taxon>Mesonia</taxon>
    </lineage>
</organism>
<dbReference type="InterPro" id="IPR005467">
    <property type="entry name" value="His_kinase_dom"/>
</dbReference>
<sequence length="674" mass="76800">MKLSMAFGVQLVPNGVIKYVYPFEENKAALNLDVLNSATTSKEALKAIERHKIYFAGPLQLKQGGVGIVGRLPVFIENEFWGFSGVIIKLERLIRNSGISNFEENYRFQLSKVNPVSGKEEFFLEGAEDINLAETEKITIEDGDWNIYISSLNEHEAFNATLPVLILGFLLACVCATITVLVFKRPGELQQLVEVQTGKLLTSELKFKAIFDQAGLGIVHLTADHGKFIEVNKRFCDKLMLTASELKERNFFEFIEGDAALDKNLLEHQKVEVKLIRNDGMPIYVRLTNSPFSSKKGLSYITIVEDITEKKKTRQHLKELKTRMEMAIRVSKLAYWEWNVETDEITWSARMYEIFGVSKDQELGSSLVLSHVYPKDLKKYKRYTKRLLEGDTLKPYEVRIHNTNGGIIYILAHVESEINEKGKVIKLKGSLLDVSKEKRAEKELNHSYKLVLEQNKRLLNFSYIISHNLRSHSSNIQALLNLLGSTSVDEEQKEMLNMLTSVSKSLDETLYDLNDVVNIQKNTTISTEPLLVKKYVDRVLSVLSSQIRSKKVKITLAIPEEAKINFNPAYFESILLNFISNAIRYRHPERIPEITIRFEIEEELKKLSIQDNGIGIDLSKYGEKLFGMYKTFTDHPDSRGMGLFMSKSQLEVLGGKVSVESEVGKGSTFTLYFK</sequence>
<dbReference type="Gene3D" id="3.30.565.10">
    <property type="entry name" value="Histidine kinase-like ATPase, C-terminal domain"/>
    <property type="match status" value="1"/>
</dbReference>
<dbReference type="Proteomes" id="UP001257659">
    <property type="component" value="Unassembled WGS sequence"/>
</dbReference>
<dbReference type="PROSITE" id="PS50109">
    <property type="entry name" value="HIS_KIN"/>
    <property type="match status" value="1"/>
</dbReference>
<evidence type="ECO:0000256" key="7">
    <source>
        <dbReference type="ARBA" id="ARBA00022777"/>
    </source>
</evidence>
<dbReference type="RefSeq" id="WP_309726274.1">
    <property type="nucleotide sequence ID" value="NZ_JAVDQA010000001.1"/>
</dbReference>
<dbReference type="InterPro" id="IPR000700">
    <property type="entry name" value="PAS-assoc_C"/>
</dbReference>
<feature type="domain" description="CHASE" evidence="14">
    <location>
        <begin position="13"/>
        <end position="107"/>
    </location>
</feature>
<dbReference type="InterPro" id="IPR052162">
    <property type="entry name" value="Sensor_kinase/Photoreceptor"/>
</dbReference>
<evidence type="ECO:0000256" key="2">
    <source>
        <dbReference type="ARBA" id="ARBA00004370"/>
    </source>
</evidence>
<dbReference type="Gene3D" id="3.30.450.350">
    <property type="entry name" value="CHASE domain"/>
    <property type="match status" value="1"/>
</dbReference>
<dbReference type="SUPFAM" id="SSF55874">
    <property type="entry name" value="ATPase domain of HSP90 chaperone/DNA topoisomerase II/histidine kinase"/>
    <property type="match status" value="1"/>
</dbReference>
<keyword evidence="6 10" id="KW-0812">Transmembrane</keyword>
<evidence type="ECO:0000256" key="4">
    <source>
        <dbReference type="ARBA" id="ARBA00022553"/>
    </source>
</evidence>
<dbReference type="CDD" id="cd00130">
    <property type="entry name" value="PAS"/>
    <property type="match status" value="2"/>
</dbReference>
<dbReference type="Pfam" id="PF02518">
    <property type="entry name" value="HATPase_c"/>
    <property type="match status" value="1"/>
</dbReference>
<evidence type="ECO:0000313" key="15">
    <source>
        <dbReference type="EMBL" id="MDR6299517.1"/>
    </source>
</evidence>
<evidence type="ECO:0000256" key="6">
    <source>
        <dbReference type="ARBA" id="ARBA00022692"/>
    </source>
</evidence>
<comment type="subcellular location">
    <subcellularLocation>
        <location evidence="2">Membrane</location>
    </subcellularLocation>
</comment>
<dbReference type="InterPro" id="IPR003594">
    <property type="entry name" value="HATPase_dom"/>
</dbReference>
<dbReference type="EC" id="2.7.13.3" evidence="3"/>
<dbReference type="PANTHER" id="PTHR43304:SF1">
    <property type="entry name" value="PAC DOMAIN-CONTAINING PROTEIN"/>
    <property type="match status" value="1"/>
</dbReference>
<gene>
    <name evidence="15" type="ORF">GGR31_000133</name>
</gene>